<evidence type="ECO:0000256" key="2">
    <source>
        <dbReference type="ARBA" id="ARBA00022475"/>
    </source>
</evidence>
<keyword evidence="3 6" id="KW-0812">Transmembrane</keyword>
<feature type="transmembrane region" description="Helical" evidence="6">
    <location>
        <begin position="758"/>
        <end position="778"/>
    </location>
</feature>
<feature type="domain" description="ABC3 transporter permease C-terminal" evidence="7">
    <location>
        <begin position="316"/>
        <end position="431"/>
    </location>
</feature>
<dbReference type="InterPro" id="IPR003838">
    <property type="entry name" value="ABC3_permease_C"/>
</dbReference>
<evidence type="ECO:0000313" key="10">
    <source>
        <dbReference type="Proteomes" id="UP000199564"/>
    </source>
</evidence>
<keyword evidence="5 6" id="KW-0472">Membrane</keyword>
<feature type="transmembrane region" description="Helical" evidence="6">
    <location>
        <begin position="450"/>
        <end position="473"/>
    </location>
</feature>
<dbReference type="GO" id="GO:0022857">
    <property type="term" value="F:transmembrane transporter activity"/>
    <property type="evidence" value="ECO:0007669"/>
    <property type="project" value="TreeGrafter"/>
</dbReference>
<dbReference type="GO" id="GO:0005886">
    <property type="term" value="C:plasma membrane"/>
    <property type="evidence" value="ECO:0007669"/>
    <property type="project" value="UniProtKB-SubCell"/>
</dbReference>
<keyword evidence="4 6" id="KW-1133">Transmembrane helix</keyword>
<evidence type="ECO:0000256" key="4">
    <source>
        <dbReference type="ARBA" id="ARBA00022989"/>
    </source>
</evidence>
<dbReference type="InterPro" id="IPR025857">
    <property type="entry name" value="MacB_PCD"/>
</dbReference>
<organism evidence="9 10">
    <name type="scientific">Algoriphagus ornithinivorans</name>
    <dbReference type="NCBI Taxonomy" id="226506"/>
    <lineage>
        <taxon>Bacteria</taxon>
        <taxon>Pseudomonadati</taxon>
        <taxon>Bacteroidota</taxon>
        <taxon>Cytophagia</taxon>
        <taxon>Cytophagales</taxon>
        <taxon>Cyclobacteriaceae</taxon>
        <taxon>Algoriphagus</taxon>
    </lineage>
</organism>
<evidence type="ECO:0000256" key="1">
    <source>
        <dbReference type="ARBA" id="ARBA00004651"/>
    </source>
</evidence>
<name>A0A1I5JRB0_9BACT</name>
<evidence type="ECO:0000256" key="3">
    <source>
        <dbReference type="ARBA" id="ARBA00022692"/>
    </source>
</evidence>
<dbReference type="AlphaFoldDB" id="A0A1I5JRB0"/>
<dbReference type="Pfam" id="PF12704">
    <property type="entry name" value="MacB_PCD"/>
    <property type="match status" value="1"/>
</dbReference>
<dbReference type="EMBL" id="FOVW01000013">
    <property type="protein sequence ID" value="SFO75342.1"/>
    <property type="molecule type" value="Genomic_DNA"/>
</dbReference>
<feature type="transmembrane region" description="Helical" evidence="6">
    <location>
        <begin position="734"/>
        <end position="752"/>
    </location>
</feature>
<feature type="domain" description="MacB-like periplasmic core" evidence="8">
    <location>
        <begin position="43"/>
        <end position="264"/>
    </location>
</feature>
<accession>A0A1I5JRB0</accession>
<feature type="transmembrane region" description="Helical" evidence="6">
    <location>
        <begin position="307"/>
        <end position="328"/>
    </location>
</feature>
<feature type="transmembrane region" description="Helical" evidence="6">
    <location>
        <begin position="44"/>
        <end position="66"/>
    </location>
</feature>
<comment type="subcellular location">
    <subcellularLocation>
        <location evidence="1">Cell membrane</location>
        <topology evidence="1">Multi-pass membrane protein</topology>
    </subcellularLocation>
</comment>
<evidence type="ECO:0000259" key="8">
    <source>
        <dbReference type="Pfam" id="PF12704"/>
    </source>
</evidence>
<dbReference type="STRING" id="226506.SAMN04488519_11366"/>
<evidence type="ECO:0000259" key="7">
    <source>
        <dbReference type="Pfam" id="PF02687"/>
    </source>
</evidence>
<evidence type="ECO:0000313" key="9">
    <source>
        <dbReference type="EMBL" id="SFO75342.1"/>
    </source>
</evidence>
<dbReference type="PANTHER" id="PTHR30572">
    <property type="entry name" value="MEMBRANE COMPONENT OF TRANSPORTER-RELATED"/>
    <property type="match status" value="1"/>
</dbReference>
<gene>
    <name evidence="9" type="ORF">SAMN04488519_11366</name>
</gene>
<sequence>MDIVKESMLFYFKLIINSSKTQDMNLLPIKISIRSYLRNRLYTALNLTSLVLGLVIVFLGISFLVYEFSYDKFHEDQDEIFRVVRKYRGQNYGVNGFPSWSESTSDEQLLMINSIESLPEIEAVSQFVVSPVSQFVNFEGNRISSQKVLSTNTPKSFSRTFTFPIKSGSWDDFSSRRNSVLLTESFAKQIPRVNYLQQEELIGKTIMLNDELYVISGILQDAPTNSHFDFDLILNAAQLDNWGSRIYIKKNSSVSHESLEKAIDLAIERSNPRLAADELYTGHLLQPISDIHFQKSVLYDLKPSGNLLYVFLIGGFTIFILLITLFNYSNLTMAIYSKKSRAIGTKKAIGASKSSLYIQILSDGLMLVLIAIPIAFLFLELLLQYFNQLMEVQLETSIFKNWQNLLIFLIIAFSLGILASIWPMLFLGNKSVVHLFKDTLSRNQRKAAPINNYLILGQLVIVIVISSLSLFVINQLDYIESKEIGFEKNNILYVYSSPESVDEFQQELVRIAGIKKIGNGSPFGTSSFNTITYSIPGSQEIFDDSRQLYLDPEALEIYGLKTSLAQLPQSRLTLINQSAAEKIAKVRRVETEDLIGTQIITEPEYENTETGEMGIPFEIGGIFNDIHLFSLHEKIEPYFITVIPDLKMDGRTIVEVYPGKEEEVLQEIEKVYAGISSDIPLEIEFLDQNIFSLYQNDVQFKRLVIYLAGLAIFLCLLGLVGMTLFMIRARTKEIGIRKVLGASVFGIILNINQSYLKLMGIALLVAWPISIYLAYSWLNTFAYRISINIWLVPFLGLLIFMLAFAILSWVASKSALANPVKSIQSE</sequence>
<evidence type="ECO:0000256" key="6">
    <source>
        <dbReference type="SAM" id="Phobius"/>
    </source>
</evidence>
<keyword evidence="2" id="KW-1003">Cell membrane</keyword>
<feature type="transmembrane region" description="Helical" evidence="6">
    <location>
        <begin position="406"/>
        <end position="429"/>
    </location>
</feature>
<feature type="transmembrane region" description="Helical" evidence="6">
    <location>
        <begin position="790"/>
        <end position="811"/>
    </location>
</feature>
<feature type="transmembrane region" description="Helical" evidence="6">
    <location>
        <begin position="703"/>
        <end position="727"/>
    </location>
</feature>
<feature type="domain" description="ABC3 transporter permease C-terminal" evidence="7">
    <location>
        <begin position="707"/>
        <end position="813"/>
    </location>
</feature>
<keyword evidence="10" id="KW-1185">Reference proteome</keyword>
<dbReference type="Pfam" id="PF02687">
    <property type="entry name" value="FtsX"/>
    <property type="match status" value="2"/>
</dbReference>
<feature type="transmembrane region" description="Helical" evidence="6">
    <location>
        <begin position="365"/>
        <end position="386"/>
    </location>
</feature>
<dbReference type="Proteomes" id="UP000199564">
    <property type="component" value="Unassembled WGS sequence"/>
</dbReference>
<protein>
    <submittedName>
        <fullName evidence="9">Putative ABC transport system permease protein</fullName>
    </submittedName>
</protein>
<proteinExistence type="predicted"/>
<dbReference type="InterPro" id="IPR050250">
    <property type="entry name" value="Macrolide_Exporter_MacB"/>
</dbReference>
<evidence type="ECO:0000256" key="5">
    <source>
        <dbReference type="ARBA" id="ARBA00023136"/>
    </source>
</evidence>
<reference evidence="10" key="1">
    <citation type="submission" date="2016-10" db="EMBL/GenBank/DDBJ databases">
        <authorList>
            <person name="Varghese N."/>
            <person name="Submissions S."/>
        </authorList>
    </citation>
    <scope>NUCLEOTIDE SEQUENCE [LARGE SCALE GENOMIC DNA]</scope>
    <source>
        <strain evidence="10">DSM 15282</strain>
    </source>
</reference>
<dbReference type="PANTHER" id="PTHR30572:SF18">
    <property type="entry name" value="ABC-TYPE MACROLIDE FAMILY EXPORT SYSTEM PERMEASE COMPONENT 2"/>
    <property type="match status" value="1"/>
</dbReference>